<dbReference type="GeneTree" id="ENSGT01140000282497"/>
<dbReference type="SUPFAM" id="SSF46689">
    <property type="entry name" value="Homeodomain-like"/>
    <property type="match status" value="1"/>
</dbReference>
<dbReference type="Pfam" id="PF25787">
    <property type="entry name" value="HTH_SB"/>
    <property type="match status" value="1"/>
</dbReference>
<dbReference type="Gene3D" id="3.30.420.10">
    <property type="entry name" value="Ribonuclease H-like superfamily/Ribonuclease H"/>
    <property type="match status" value="1"/>
</dbReference>
<sequence length="210" mass="24215">MVRIELPKHQRDLIVERYQSGEGYKIISKTLDMPWNTVKAIIIKWRNYGTTETLPRTGGPSKIDEKTRRKLVREASKRPTAILKELQEFLASTGCVLHVTTISRILHMIGLWGRVASLKKKNIQAQLKSPKSTWENVLWSDETKVEVFGHNSKRYVWHKNNTAPKEQPKNTIPTVKHHALGLFFFSWNRGLSQGGGNYERFQIPGKSKVR</sequence>
<dbReference type="GO" id="GO:0003677">
    <property type="term" value="F:DNA binding"/>
    <property type="evidence" value="ECO:0007669"/>
    <property type="project" value="InterPro"/>
</dbReference>
<reference evidence="3 4" key="1">
    <citation type="submission" date="2020-02" db="EMBL/GenBank/DDBJ databases">
        <title>Esox lucius (northern pike) genome, fEsoLuc1, primary haplotype.</title>
        <authorList>
            <person name="Myers G."/>
            <person name="Karagic N."/>
            <person name="Meyer A."/>
            <person name="Pippel M."/>
            <person name="Reichard M."/>
            <person name="Winkler S."/>
            <person name="Tracey A."/>
            <person name="Sims Y."/>
            <person name="Howe K."/>
            <person name="Rhie A."/>
            <person name="Formenti G."/>
            <person name="Durbin R."/>
            <person name="Fedrigo O."/>
            <person name="Jarvis E.D."/>
        </authorList>
    </citation>
    <scope>NUCLEOTIDE SEQUENCE [LARGE SCALE GENOMIC DNA]</scope>
</reference>
<evidence type="ECO:0008006" key="5">
    <source>
        <dbReference type="Google" id="ProtNLM"/>
    </source>
</evidence>
<dbReference type="GO" id="GO:0006313">
    <property type="term" value="P:DNA transposition"/>
    <property type="evidence" value="ECO:0007669"/>
    <property type="project" value="InterPro"/>
</dbReference>
<accession>A0AAY5K1L0</accession>
<evidence type="ECO:0000259" key="1">
    <source>
        <dbReference type="Pfam" id="PF01498"/>
    </source>
</evidence>
<dbReference type="InterPro" id="IPR002492">
    <property type="entry name" value="Transposase_Tc1-like"/>
</dbReference>
<dbReference type="InterPro" id="IPR036388">
    <property type="entry name" value="WH-like_DNA-bd_sf"/>
</dbReference>
<dbReference type="Ensembl" id="ENSELUT00000104074.1">
    <property type="protein sequence ID" value="ENSELUP00000088464.1"/>
    <property type="gene ID" value="ENSELUG00000037993.1"/>
</dbReference>
<proteinExistence type="predicted"/>
<dbReference type="Ensembl" id="ENSELUT00000106466.1">
    <property type="protein sequence ID" value="ENSELUP00000082823.1"/>
    <property type="gene ID" value="ENSELUG00000037993.1"/>
</dbReference>
<organism evidence="3 4">
    <name type="scientific">Esox lucius</name>
    <name type="common">Northern pike</name>
    <dbReference type="NCBI Taxonomy" id="8010"/>
    <lineage>
        <taxon>Eukaryota</taxon>
        <taxon>Metazoa</taxon>
        <taxon>Chordata</taxon>
        <taxon>Craniata</taxon>
        <taxon>Vertebrata</taxon>
        <taxon>Euteleostomi</taxon>
        <taxon>Actinopterygii</taxon>
        <taxon>Neopterygii</taxon>
        <taxon>Teleostei</taxon>
        <taxon>Protacanthopterygii</taxon>
        <taxon>Esociformes</taxon>
        <taxon>Esocidae</taxon>
        <taxon>Esox</taxon>
    </lineage>
</organism>
<reference evidence="3" key="2">
    <citation type="submission" date="2025-05" db="UniProtKB">
        <authorList>
            <consortium name="Ensembl"/>
        </authorList>
    </citation>
    <scope>IDENTIFICATION</scope>
</reference>
<protein>
    <recommendedName>
        <fullName evidence="5">Transposase Tc1-like domain-containing protein</fullName>
    </recommendedName>
</protein>
<dbReference type="Gene3D" id="1.10.10.10">
    <property type="entry name" value="Winged helix-like DNA-binding domain superfamily/Winged helix DNA-binding domain"/>
    <property type="match status" value="1"/>
</dbReference>
<dbReference type="Proteomes" id="UP000265140">
    <property type="component" value="Chromosome 9"/>
</dbReference>
<dbReference type="InterPro" id="IPR057667">
    <property type="entry name" value="HTH_SB"/>
</dbReference>
<keyword evidence="4" id="KW-1185">Reference proteome</keyword>
<feature type="domain" description="Sleeping Beauty transposase HTH" evidence="2">
    <location>
        <begin position="5"/>
        <end position="52"/>
    </location>
</feature>
<dbReference type="InterPro" id="IPR036397">
    <property type="entry name" value="RNaseH_sf"/>
</dbReference>
<name>A0AAY5K1L0_ESOLU</name>
<evidence type="ECO:0000313" key="3">
    <source>
        <dbReference type="Ensembl" id="ENSELUP00000082823.1"/>
    </source>
</evidence>
<dbReference type="GO" id="GO:0015074">
    <property type="term" value="P:DNA integration"/>
    <property type="evidence" value="ECO:0007669"/>
    <property type="project" value="InterPro"/>
</dbReference>
<evidence type="ECO:0000259" key="2">
    <source>
        <dbReference type="Pfam" id="PF25787"/>
    </source>
</evidence>
<feature type="domain" description="Transposase Tc1-like" evidence="1">
    <location>
        <begin position="68"/>
        <end position="120"/>
    </location>
</feature>
<dbReference type="AlphaFoldDB" id="A0AAY5K1L0"/>
<dbReference type="InterPro" id="IPR009057">
    <property type="entry name" value="Homeodomain-like_sf"/>
</dbReference>
<evidence type="ECO:0000313" key="4">
    <source>
        <dbReference type="Proteomes" id="UP000265140"/>
    </source>
</evidence>
<dbReference type="Pfam" id="PF01498">
    <property type="entry name" value="HTH_Tnp_Tc3_2"/>
    <property type="match status" value="1"/>
</dbReference>